<evidence type="ECO:0000313" key="5">
    <source>
        <dbReference type="EMBL" id="CAL1290854.1"/>
    </source>
</evidence>
<feature type="region of interest" description="Disordered" evidence="3">
    <location>
        <begin position="1032"/>
        <end position="1070"/>
    </location>
</feature>
<protein>
    <recommendedName>
        <fullName evidence="4">Actin interacting protein 3-like C-terminal domain-containing protein</fullName>
    </recommendedName>
</protein>
<feature type="compositionally biased region" description="Basic and acidic residues" evidence="3">
    <location>
        <begin position="24"/>
        <end position="44"/>
    </location>
</feature>
<dbReference type="Pfam" id="PF03915">
    <property type="entry name" value="AIP3"/>
    <property type="match status" value="2"/>
</dbReference>
<feature type="domain" description="Actin interacting protein 3-like C-terminal" evidence="4">
    <location>
        <begin position="815"/>
        <end position="1036"/>
    </location>
</feature>
<name>A0AAV2B5Z0_9ARAC</name>
<feature type="compositionally biased region" description="Polar residues" evidence="3">
    <location>
        <begin position="1060"/>
        <end position="1070"/>
    </location>
</feature>
<feature type="compositionally biased region" description="Polar residues" evidence="3">
    <location>
        <begin position="745"/>
        <end position="767"/>
    </location>
</feature>
<feature type="region of interest" description="Disordered" evidence="3">
    <location>
        <begin position="1231"/>
        <end position="1374"/>
    </location>
</feature>
<evidence type="ECO:0000313" key="6">
    <source>
        <dbReference type="Proteomes" id="UP001497382"/>
    </source>
</evidence>
<feature type="region of interest" description="Disordered" evidence="3">
    <location>
        <begin position="680"/>
        <end position="839"/>
    </location>
</feature>
<reference evidence="5 6" key="1">
    <citation type="submission" date="2024-04" db="EMBL/GenBank/DDBJ databases">
        <authorList>
            <person name="Rising A."/>
            <person name="Reimegard J."/>
            <person name="Sonavane S."/>
            <person name="Akerstrom W."/>
            <person name="Nylinder S."/>
            <person name="Hedman E."/>
            <person name="Kallberg Y."/>
        </authorList>
    </citation>
    <scope>NUCLEOTIDE SEQUENCE [LARGE SCALE GENOMIC DNA]</scope>
</reference>
<evidence type="ECO:0000256" key="2">
    <source>
        <dbReference type="SAM" id="Coils"/>
    </source>
</evidence>
<feature type="compositionally biased region" description="Low complexity" evidence="3">
    <location>
        <begin position="1344"/>
        <end position="1355"/>
    </location>
</feature>
<feature type="compositionally biased region" description="Basic and acidic residues" evidence="3">
    <location>
        <begin position="731"/>
        <end position="744"/>
    </location>
</feature>
<feature type="region of interest" description="Disordered" evidence="3">
    <location>
        <begin position="475"/>
        <end position="579"/>
    </location>
</feature>
<evidence type="ECO:0000256" key="1">
    <source>
        <dbReference type="ARBA" id="ARBA00023054"/>
    </source>
</evidence>
<dbReference type="EMBL" id="CAXIEN010000271">
    <property type="protein sequence ID" value="CAL1290854.1"/>
    <property type="molecule type" value="Genomic_DNA"/>
</dbReference>
<feature type="region of interest" description="Disordered" evidence="3">
    <location>
        <begin position="1"/>
        <end position="244"/>
    </location>
</feature>
<feature type="compositionally biased region" description="Pro residues" evidence="3">
    <location>
        <begin position="524"/>
        <end position="536"/>
    </location>
</feature>
<dbReference type="Gene3D" id="1.20.58.1540">
    <property type="entry name" value="Actin interacting protein 3, C-terminal domain"/>
    <property type="match status" value="1"/>
</dbReference>
<dbReference type="InterPro" id="IPR051825">
    <property type="entry name" value="SRCIN1"/>
</dbReference>
<feature type="region of interest" description="Disordered" evidence="3">
    <location>
        <begin position="1474"/>
        <end position="1511"/>
    </location>
</feature>
<feature type="compositionally biased region" description="Polar residues" evidence="3">
    <location>
        <begin position="1280"/>
        <end position="1299"/>
    </location>
</feature>
<feature type="compositionally biased region" description="Low complexity" evidence="3">
    <location>
        <begin position="779"/>
        <end position="789"/>
    </location>
</feature>
<feature type="compositionally biased region" description="Low complexity" evidence="3">
    <location>
        <begin position="1477"/>
        <end position="1493"/>
    </location>
</feature>
<feature type="compositionally biased region" description="Basic and acidic residues" evidence="3">
    <location>
        <begin position="1032"/>
        <end position="1059"/>
    </location>
</feature>
<feature type="compositionally biased region" description="Basic and acidic residues" evidence="3">
    <location>
        <begin position="159"/>
        <end position="172"/>
    </location>
</feature>
<dbReference type="PANTHER" id="PTHR22741:SF10">
    <property type="entry name" value="COILED-COIL DOMAIN-CONTAINING PROTEIN CG32809"/>
    <property type="match status" value="1"/>
</dbReference>
<keyword evidence="1 2" id="KW-0175">Coiled coil</keyword>
<dbReference type="GO" id="GO:0005737">
    <property type="term" value="C:cytoplasm"/>
    <property type="evidence" value="ECO:0007669"/>
    <property type="project" value="TreeGrafter"/>
</dbReference>
<evidence type="ECO:0000256" key="3">
    <source>
        <dbReference type="SAM" id="MobiDB-lite"/>
    </source>
</evidence>
<organism evidence="5 6">
    <name type="scientific">Larinioides sclopetarius</name>
    <dbReference type="NCBI Taxonomy" id="280406"/>
    <lineage>
        <taxon>Eukaryota</taxon>
        <taxon>Metazoa</taxon>
        <taxon>Ecdysozoa</taxon>
        <taxon>Arthropoda</taxon>
        <taxon>Chelicerata</taxon>
        <taxon>Arachnida</taxon>
        <taxon>Araneae</taxon>
        <taxon>Araneomorphae</taxon>
        <taxon>Entelegynae</taxon>
        <taxon>Araneoidea</taxon>
        <taxon>Araneidae</taxon>
        <taxon>Larinioides</taxon>
    </lineage>
</organism>
<sequence>MKMPFSIKRFTIHRSSSLPTHGGSKKESSSAKEAGVSKKGDKKPSSRPRGLPTSQSVDTADLRRYNNHQEAVQEERVPPLPPHDRSRQFDYDPRKYAGPEERGPRWRNKERGPRLPGDMGPEVRRVMVRRNGVRFQDSDWATEESQSTSSSSGGGTARDYLDEPRTPARDGRWGNGRRGGRSSGSSRGPGDWSEEGANGGPRHSGKRSQGRRHHQPQESTILHDARPPADMENAIPGRHPLYTPSYDEDPGIMSEVETSATGFRTIRAPKTPRIASFPPPSTRGGKAPPLPPDRHTMGPVSPQLRHENLTLGLVFLQYRSETKRALLPNEITTLDTVKALFVRSFPKQLTMEYLDSPHIRIYIHDPAKDMFYELEDLRDIRDRSVLRIYEQEPNGEVYSTWEGELSYFSEPEFDSEYQNQHIHRAKGGVGYYGAAGLSAYCPLATQTLPPGPYSPPDRSKPPIAYAQTLPWGAHLTYAPSGPPSPERRPKEILIPPGVMQPPPKPQRSFQQGGTLPIGKGIRCTPPPPTGPPPSIPSPRSGMPRPIVESRVPSFPRYAPERRHEPQGGYRPPPERPYSAGAQPIYTVSPERHYEPTYRKSFEGGYLSSPERRYEPARAFAAAAAAPISPYEEPYYGGTERIYASRSGSVTPVVDEEARLRVEHMERQLASLTGLVQKALTTAPIRSSPQNQQIPTRDISKERGQGEGFSEARSSKSSSCTSLADENSESQPEPHSKYAFKEEKSVSFSDETTTVSSPVHQKQHSPQHTVERPVKPAIKSSLSLRSQPSSDVDSVPTQLHPPTVKVTSADREPRSKPAPPPKPSSLSERQHSASPPTKGKFRVSVEMYSQLRHLRKQTKDLRLEVRNLRRIAQSQAITAKETVKETCLKIKTMLAAAQMGEEHVCAERLKVSREEELYRQDVNHLERDLLELESQVEDLRGNVINRKCRVNLGDVEGMALVLSRASKAVAELKARFPALQESLKTIMAVEMEVVCREEKFLKDEPERLESALRRCKKLTGTLVTLKRLASVQEQRHTVGHHLPEKSHSADGPHSDGEMHSTKSSRQGWKRSSNFKEKIDMWRGYSTLGWADQPRGRMTSSLNPLQSLSLDGGTHTVIHVPPADGQLQPKQQTALDALLSELQTFNHPAEPKQQRDNIPGLLGPQRRLPSYPSADSPVRSPIHGMPQARSPTNLDPGAKTLLVTPIAKSLSPTPQERKPSPTSQLAVKTIAEVLQKKVPPPPPPRTTSRSPVTSPTEVAIATTAKAVPLRSALAMRNPPPQRSSSVPTPRGSSHPTLRQTASTRPSSRERPDPPSAPPPSSSQASKEAIVRTSALNDEPPPRDQLSSNSSSSESVNSQEGLQMALQAAKAEQKKVSAQLRNELQDEVFSLGSKKGGAKNRQELLEQRHQELLRKQKQLQEQYTRLQQIQRGQVFARFGAKTGDLKKTGSESNILSKAGLLTLATASGSMQHLAVTGSVSNPITGSKSSPSSSPNLGKGGPHSPGNKIYETDIL</sequence>
<dbReference type="Proteomes" id="UP001497382">
    <property type="component" value="Unassembled WGS sequence"/>
</dbReference>
<dbReference type="InterPro" id="IPR022782">
    <property type="entry name" value="AIP3-like_C"/>
</dbReference>
<evidence type="ECO:0000259" key="4">
    <source>
        <dbReference type="Pfam" id="PF03915"/>
    </source>
</evidence>
<comment type="caution">
    <text evidence="5">The sequence shown here is derived from an EMBL/GenBank/DDBJ whole genome shotgun (WGS) entry which is preliminary data.</text>
</comment>
<accession>A0AAV2B5Z0</accession>
<feature type="compositionally biased region" description="Polar residues" evidence="3">
    <location>
        <begin position="683"/>
        <end position="694"/>
    </location>
</feature>
<feature type="domain" description="Actin interacting protein 3-like C-terminal" evidence="4">
    <location>
        <begin position="315"/>
        <end position="389"/>
    </location>
</feature>
<dbReference type="PANTHER" id="PTHR22741">
    <property type="entry name" value="P140CAP/SNIP-RELATED"/>
    <property type="match status" value="1"/>
</dbReference>
<feature type="compositionally biased region" description="Basic and acidic residues" evidence="3">
    <location>
        <begin position="71"/>
        <end position="113"/>
    </location>
</feature>
<feature type="compositionally biased region" description="Low complexity" evidence="3">
    <location>
        <begin position="1244"/>
        <end position="1254"/>
    </location>
</feature>
<feature type="coiled-coil region" evidence="2">
    <location>
        <begin position="914"/>
        <end position="941"/>
    </location>
</feature>
<keyword evidence="6" id="KW-1185">Reference proteome</keyword>
<proteinExistence type="predicted"/>
<gene>
    <name evidence="5" type="ORF">LARSCL_LOCUS16741</name>
</gene>
<feature type="region of interest" description="Disordered" evidence="3">
    <location>
        <begin position="1144"/>
        <end position="1196"/>
    </location>
</feature>
<feature type="compositionally biased region" description="Low complexity" evidence="3">
    <location>
        <begin position="537"/>
        <end position="546"/>
    </location>
</feature>
<feature type="region of interest" description="Disordered" evidence="3">
    <location>
        <begin position="271"/>
        <end position="290"/>
    </location>
</feature>
<feature type="compositionally biased region" description="Polar residues" evidence="3">
    <location>
        <begin position="714"/>
        <end position="730"/>
    </location>
</feature>
<feature type="compositionally biased region" description="Basic residues" evidence="3">
    <location>
        <begin position="203"/>
        <end position="214"/>
    </location>
</feature>